<proteinExistence type="predicted"/>
<dbReference type="EMBL" id="CP003929">
    <property type="protein sequence ID" value="AGB39024.1"/>
    <property type="molecule type" value="Genomic_DNA"/>
</dbReference>
<dbReference type="OrthoDB" id="195711at2157"/>
<dbReference type="GeneID" id="14403674"/>
<protein>
    <recommendedName>
        <fullName evidence="3">Thymidylate kinase</fullName>
    </recommendedName>
</protein>
<sequence>MPEHTHVEFLGPPGAGKSTVHRELTAAPRYYGGIYADAIERLAREQLCGWRRLAYRLLPSGLRSVLETVSLQHPLRARLLDEFVVENPSFPAAMWNAHRVATTEPDAGPTVLKNAAERYQLGVETVGPDERFCMDEGFMMGAVAVLWRGGEAFSLPAYFECVPTPETLVHVTAPREVCLRRQRDREKTLADRHAVAAMDDAQQRHEDACARVVEAAEATDGITVVTVSNEGRLEEAVESVERALAAPSQ</sequence>
<evidence type="ECO:0000313" key="2">
    <source>
        <dbReference type="Proteomes" id="UP000010878"/>
    </source>
</evidence>
<keyword evidence="2" id="KW-1185">Reference proteome</keyword>
<dbReference type="HOGENOM" id="CLU_1113896_0_0_2"/>
<gene>
    <name evidence="1" type="ORF">Natoc_3287</name>
</gene>
<dbReference type="AlphaFoldDB" id="L0K3U5"/>
<evidence type="ECO:0000313" key="1">
    <source>
        <dbReference type="EMBL" id="AGB39024.1"/>
    </source>
</evidence>
<accession>L0K3U5</accession>
<organism evidence="1 2">
    <name type="scientific">Natronococcus occultus SP4</name>
    <dbReference type="NCBI Taxonomy" id="694430"/>
    <lineage>
        <taxon>Archaea</taxon>
        <taxon>Methanobacteriati</taxon>
        <taxon>Methanobacteriota</taxon>
        <taxon>Stenosarchaea group</taxon>
        <taxon>Halobacteria</taxon>
        <taxon>Halobacteriales</taxon>
        <taxon>Natrialbaceae</taxon>
        <taxon>Natronococcus</taxon>
    </lineage>
</organism>
<dbReference type="KEGG" id="nou:Natoc_3287"/>
<dbReference type="STRING" id="694430.Natoc_3287"/>
<reference evidence="1 2" key="1">
    <citation type="submission" date="2012-11" db="EMBL/GenBank/DDBJ databases">
        <title>FINISHED of Natronococcus occultus SP4, DSM 3396.</title>
        <authorList>
            <consortium name="DOE Joint Genome Institute"/>
            <person name="Eisen J."/>
            <person name="Huntemann M."/>
            <person name="Wei C.-L."/>
            <person name="Han J."/>
            <person name="Detter J.C."/>
            <person name="Han C."/>
            <person name="Tapia R."/>
            <person name="Chen A."/>
            <person name="Kyrpides N."/>
            <person name="Mavromatis K."/>
            <person name="Markowitz V."/>
            <person name="Szeto E."/>
            <person name="Ivanova N."/>
            <person name="Mikhailova N."/>
            <person name="Ovchinnikova G."/>
            <person name="Pagani I."/>
            <person name="Pati A."/>
            <person name="Goodwin L."/>
            <person name="Nordberg H.P."/>
            <person name="Cantor M.N."/>
            <person name="Hua S.X."/>
            <person name="Woyke T."/>
            <person name="Eisen J."/>
            <person name="Klenk H.-P."/>
            <person name="Klenk H.-P."/>
        </authorList>
    </citation>
    <scope>NUCLEOTIDE SEQUENCE [LARGE SCALE GENOMIC DNA]</scope>
    <source>
        <strain evidence="1 2">SP4</strain>
    </source>
</reference>
<name>L0K3U5_9EURY</name>
<dbReference type="Proteomes" id="UP000010878">
    <property type="component" value="Chromosome"/>
</dbReference>
<dbReference type="SUPFAM" id="SSF52540">
    <property type="entry name" value="P-loop containing nucleoside triphosphate hydrolases"/>
    <property type="match status" value="1"/>
</dbReference>
<dbReference type="InterPro" id="IPR027417">
    <property type="entry name" value="P-loop_NTPase"/>
</dbReference>
<evidence type="ECO:0008006" key="3">
    <source>
        <dbReference type="Google" id="ProtNLM"/>
    </source>
</evidence>
<dbReference type="eggNOG" id="ENOG502N5ME">
    <property type="taxonomic scope" value="Archaea"/>
</dbReference>
<dbReference type="RefSeq" id="WP_015322463.1">
    <property type="nucleotide sequence ID" value="NC_019974.1"/>
</dbReference>